<evidence type="ECO:0000313" key="11">
    <source>
        <dbReference type="EMBL" id="RFA34633.1"/>
    </source>
</evidence>
<keyword evidence="6" id="KW-0812">Transmembrane</keyword>
<dbReference type="NCBIfam" id="TIGR01352">
    <property type="entry name" value="tonB_Cterm"/>
    <property type="match status" value="1"/>
</dbReference>
<evidence type="ECO:0000256" key="5">
    <source>
        <dbReference type="ARBA" id="ARBA00022519"/>
    </source>
</evidence>
<keyword evidence="12" id="KW-1185">Reference proteome</keyword>
<keyword evidence="7" id="KW-0653">Protein transport</keyword>
<dbReference type="OrthoDB" id="1628901at2"/>
<accession>A0A3E0WR08</accession>
<dbReference type="GO" id="GO:0005886">
    <property type="term" value="C:plasma membrane"/>
    <property type="evidence" value="ECO:0007669"/>
    <property type="project" value="UniProtKB-SubCell"/>
</dbReference>
<dbReference type="PANTHER" id="PTHR33446:SF14">
    <property type="entry name" value="PROTEIN TONB"/>
    <property type="match status" value="1"/>
</dbReference>
<keyword evidence="5" id="KW-0997">Cell inner membrane</keyword>
<dbReference type="PANTHER" id="PTHR33446">
    <property type="entry name" value="PROTEIN TONB-RELATED"/>
    <property type="match status" value="1"/>
</dbReference>
<evidence type="ECO:0000256" key="4">
    <source>
        <dbReference type="ARBA" id="ARBA00022475"/>
    </source>
</evidence>
<evidence type="ECO:0000259" key="10">
    <source>
        <dbReference type="PROSITE" id="PS52015"/>
    </source>
</evidence>
<evidence type="ECO:0000256" key="7">
    <source>
        <dbReference type="ARBA" id="ARBA00022927"/>
    </source>
</evidence>
<dbReference type="GO" id="GO:0055085">
    <property type="term" value="P:transmembrane transport"/>
    <property type="evidence" value="ECO:0007669"/>
    <property type="project" value="InterPro"/>
</dbReference>
<keyword evidence="8" id="KW-1133">Transmembrane helix</keyword>
<name>A0A3E0WR08_9GAMM</name>
<protein>
    <recommendedName>
        <fullName evidence="10">TonB C-terminal domain-containing protein</fullName>
    </recommendedName>
</protein>
<evidence type="ECO:0000256" key="9">
    <source>
        <dbReference type="ARBA" id="ARBA00023136"/>
    </source>
</evidence>
<proteinExistence type="inferred from homology"/>
<evidence type="ECO:0000256" key="6">
    <source>
        <dbReference type="ARBA" id="ARBA00022692"/>
    </source>
</evidence>
<dbReference type="EMBL" id="NFZW01000015">
    <property type="protein sequence ID" value="RFA34633.1"/>
    <property type="molecule type" value="Genomic_DNA"/>
</dbReference>
<evidence type="ECO:0000313" key="12">
    <source>
        <dbReference type="Proteomes" id="UP000256763"/>
    </source>
</evidence>
<dbReference type="AlphaFoldDB" id="A0A3E0WR08"/>
<dbReference type="InterPro" id="IPR051045">
    <property type="entry name" value="TonB-dependent_transducer"/>
</dbReference>
<dbReference type="GO" id="GO:0015031">
    <property type="term" value="P:protein transport"/>
    <property type="evidence" value="ECO:0007669"/>
    <property type="project" value="UniProtKB-KW"/>
</dbReference>
<dbReference type="InterPro" id="IPR006260">
    <property type="entry name" value="TonB/TolA_C"/>
</dbReference>
<dbReference type="Gene3D" id="3.30.1150.10">
    <property type="match status" value="1"/>
</dbReference>
<comment type="subcellular location">
    <subcellularLocation>
        <location evidence="1">Cell inner membrane</location>
        <topology evidence="1">Single-pass membrane protein</topology>
        <orientation evidence="1">Periplasmic side</orientation>
    </subcellularLocation>
</comment>
<reference evidence="12" key="1">
    <citation type="submission" date="2017-05" db="EMBL/GenBank/DDBJ databases">
        <authorList>
            <person name="Sharma S."/>
            <person name="Sidhu C."/>
            <person name="Pinnaka A.K."/>
        </authorList>
    </citation>
    <scope>NUCLEOTIDE SEQUENCE [LARGE SCALE GENOMIC DNA]</scope>
    <source>
        <strain evidence="12">AK93</strain>
    </source>
</reference>
<evidence type="ECO:0000256" key="2">
    <source>
        <dbReference type="ARBA" id="ARBA00006555"/>
    </source>
</evidence>
<dbReference type="Proteomes" id="UP000256763">
    <property type="component" value="Unassembled WGS sequence"/>
</dbReference>
<sequence length="85" mass="9360">MASTATVSAAGFESRFGRLGWLSFIIAEDGSVRDVEVVEAYPRAGVFDNAARRALARWRFQPKRVDGRPVASRAEITLNFSLQEG</sequence>
<keyword evidence="9" id="KW-0472">Membrane</keyword>
<keyword evidence="3" id="KW-0813">Transport</keyword>
<dbReference type="SUPFAM" id="SSF74653">
    <property type="entry name" value="TolA/TonB C-terminal domain"/>
    <property type="match status" value="1"/>
</dbReference>
<feature type="domain" description="TonB C-terminal" evidence="10">
    <location>
        <begin position="1"/>
        <end position="85"/>
    </location>
</feature>
<gene>
    <name evidence="11" type="ORF">CAL65_14820</name>
</gene>
<comment type="similarity">
    <text evidence="2">Belongs to the TonB family.</text>
</comment>
<dbReference type="Pfam" id="PF03544">
    <property type="entry name" value="TonB_C"/>
    <property type="match status" value="1"/>
</dbReference>
<dbReference type="InterPro" id="IPR037682">
    <property type="entry name" value="TonB_C"/>
</dbReference>
<evidence type="ECO:0000256" key="3">
    <source>
        <dbReference type="ARBA" id="ARBA00022448"/>
    </source>
</evidence>
<comment type="caution">
    <text evidence="11">The sequence shown here is derived from an EMBL/GenBank/DDBJ whole genome shotgun (WGS) entry which is preliminary data.</text>
</comment>
<keyword evidence="4" id="KW-1003">Cell membrane</keyword>
<dbReference type="PROSITE" id="PS52015">
    <property type="entry name" value="TONB_CTD"/>
    <property type="match status" value="1"/>
</dbReference>
<evidence type="ECO:0000256" key="8">
    <source>
        <dbReference type="ARBA" id="ARBA00022989"/>
    </source>
</evidence>
<evidence type="ECO:0000256" key="1">
    <source>
        <dbReference type="ARBA" id="ARBA00004383"/>
    </source>
</evidence>
<organism evidence="11 12">
    <name type="scientific">Alkalilimnicola ehrlichii</name>
    <dbReference type="NCBI Taxonomy" id="351052"/>
    <lineage>
        <taxon>Bacteria</taxon>
        <taxon>Pseudomonadati</taxon>
        <taxon>Pseudomonadota</taxon>
        <taxon>Gammaproteobacteria</taxon>
        <taxon>Chromatiales</taxon>
        <taxon>Ectothiorhodospiraceae</taxon>
        <taxon>Alkalilimnicola</taxon>
    </lineage>
</organism>